<reference evidence="4" key="1">
    <citation type="journal article" date="2020" name="Stud. Mycol.">
        <title>101 Dothideomycetes genomes: a test case for predicting lifestyles and emergence of pathogens.</title>
        <authorList>
            <person name="Haridas S."/>
            <person name="Albert R."/>
            <person name="Binder M."/>
            <person name="Bloem J."/>
            <person name="Labutti K."/>
            <person name="Salamov A."/>
            <person name="Andreopoulos B."/>
            <person name="Baker S."/>
            <person name="Barry K."/>
            <person name="Bills G."/>
            <person name="Bluhm B."/>
            <person name="Cannon C."/>
            <person name="Castanera R."/>
            <person name="Culley D."/>
            <person name="Daum C."/>
            <person name="Ezra D."/>
            <person name="Gonzalez J."/>
            <person name="Henrissat B."/>
            <person name="Kuo A."/>
            <person name="Liang C."/>
            <person name="Lipzen A."/>
            <person name="Lutzoni F."/>
            <person name="Magnuson J."/>
            <person name="Mondo S."/>
            <person name="Nolan M."/>
            <person name="Ohm R."/>
            <person name="Pangilinan J."/>
            <person name="Park H.-J."/>
            <person name="Ramirez L."/>
            <person name="Alfaro M."/>
            <person name="Sun H."/>
            <person name="Tritt A."/>
            <person name="Yoshinaga Y."/>
            <person name="Zwiers L.-H."/>
            <person name="Turgeon B."/>
            <person name="Goodwin S."/>
            <person name="Spatafora J."/>
            <person name="Crous P."/>
            <person name="Grigoriev I."/>
        </authorList>
    </citation>
    <scope>NUCLEOTIDE SEQUENCE</scope>
    <source>
        <strain evidence="4">CBS 119687</strain>
    </source>
</reference>
<evidence type="ECO:0000259" key="3">
    <source>
        <dbReference type="PROSITE" id="PS50837"/>
    </source>
</evidence>
<dbReference type="RefSeq" id="XP_033524351.1">
    <property type="nucleotide sequence ID" value="XM_033666664.1"/>
</dbReference>
<dbReference type="InterPro" id="IPR027417">
    <property type="entry name" value="P-loop_NTPase"/>
</dbReference>
<dbReference type="InterPro" id="IPR056125">
    <property type="entry name" value="DUF7708"/>
</dbReference>
<feature type="domain" description="NACHT" evidence="3">
    <location>
        <begin position="313"/>
        <end position="465"/>
    </location>
</feature>
<sequence length="1051" mass="119682">MAAQTSGLVPHVSTSTPPRHTTATSPISTLTPQARKIFQESFDKFQQTVQKLSPSDQREFNDTTLRDVRKAAREIEQLLAARQCLRNMQRLEPLLNGLEAYAAVVEVLCNGTPYLAWIWTPIKLMMKLATDHISAFEKLMAAYAQIADSLPRFDRLNSAFQNNSDFQQVLAVVYSDIIEFHRKAYEFFRRSGWKCFFRSSWGQFDKRFKCILANLRTHIDLVDREVNAHLISETMKWRREATAVAEKEEKERAVTQLVATLDWLGVDKIPYCGQSYQENTLDKLIRECCPGTTDWLIKNKAMKGWLQNRRGQSVLWLKGKPGSGKSMLCAKIAQFLLSDGQSTVLFCFYSYRISCVHPDPTIFILATLIAQILRRNTDLSVYVHEEFVAEARPASISNLKEIIMNLIPQLKMPRILIDGIDECVRYDTHGNPSDLTLVRDVLQDVLQLETLAGGNLPLKLLIVSRDIKQIVGKLSKKPTISLDDEVDAMTSAIRRFTNQRLQEIRERFEEFQEIDSILLEVEEKIVLKAQGMFLWVRLILAHLEEDAYNLDDLEAAVMNMPVTLNEFYSRIVARIQALNDSSRERAMIILNWLVCSRRPLRQTELQDAIVFAGNMKMTQRSKLPTTVLDLCKPLIQIHDDRTVTFVHFTIQEYLINNSSQTLFEAERCAAMTCLNYLDFSLNLIDTRTSEGTRTADVGNTLHTLQPYVHDNWLDHLLAFASNLSLGQDSQFERYLARLVESVRLHQTIGVCRTTCSGSEDTNLSIAIEPRLEHLRHNKPVFEMLSHLVQHRHHRNLYFHATAPIPTPPDPTPFNAVQIQYEKMVVALLTCVSFPGVTPAQLIHFKTLHEHLAYVCRYPGCSSILPGFATNDARIQHERTHAPAIVCTYPGCKYKLSFGSMQSLKGHVRKFHSATPNIPRSIRSKQISTVNQKATAPGSFTAKLTPTDLLPIQYSVEGDLNAFIKPTHSSALLLDAFQHSQTTSLPLGADELALQRLAMPNTAQSIQQVQQRKYQQQIRLQVRQGFQQLATLQQEKLQQKQQQQQPRASMSP</sequence>
<dbReference type="SMART" id="SM00355">
    <property type="entry name" value="ZnF_C2H2"/>
    <property type="match status" value="2"/>
</dbReference>
<dbReference type="Pfam" id="PF22939">
    <property type="entry name" value="WHD_GPIID"/>
    <property type="match status" value="1"/>
</dbReference>
<accession>A0A6A6AGA5</accession>
<dbReference type="GeneID" id="54407096"/>
<dbReference type="Proteomes" id="UP000799771">
    <property type="component" value="Unassembled WGS sequence"/>
</dbReference>
<dbReference type="Gene3D" id="3.40.50.300">
    <property type="entry name" value="P-loop containing nucleotide triphosphate hydrolases"/>
    <property type="match status" value="1"/>
</dbReference>
<dbReference type="SUPFAM" id="SSF52540">
    <property type="entry name" value="P-loop containing nucleoside triphosphate hydrolases"/>
    <property type="match status" value="1"/>
</dbReference>
<dbReference type="EMBL" id="ML977505">
    <property type="protein sequence ID" value="KAF2129964.1"/>
    <property type="molecule type" value="Genomic_DNA"/>
</dbReference>
<dbReference type="InterPro" id="IPR007111">
    <property type="entry name" value="NACHT_NTPase"/>
</dbReference>
<protein>
    <recommendedName>
        <fullName evidence="3">NACHT domain-containing protein</fullName>
    </recommendedName>
</protein>
<dbReference type="InterPro" id="IPR056884">
    <property type="entry name" value="NPHP3-like_N"/>
</dbReference>
<dbReference type="Pfam" id="PF24883">
    <property type="entry name" value="NPHP3_N"/>
    <property type="match status" value="1"/>
</dbReference>
<dbReference type="OrthoDB" id="7464126at2759"/>
<evidence type="ECO:0000256" key="1">
    <source>
        <dbReference type="ARBA" id="ARBA00022737"/>
    </source>
</evidence>
<dbReference type="PANTHER" id="PTHR10039">
    <property type="entry name" value="AMELOGENIN"/>
    <property type="match status" value="1"/>
</dbReference>
<gene>
    <name evidence="4" type="ORF">P153DRAFT_356631</name>
</gene>
<dbReference type="Pfam" id="PF24809">
    <property type="entry name" value="DUF7708"/>
    <property type="match status" value="1"/>
</dbReference>
<organism evidence="4 5">
    <name type="scientific">Dothidotthia symphoricarpi CBS 119687</name>
    <dbReference type="NCBI Taxonomy" id="1392245"/>
    <lineage>
        <taxon>Eukaryota</taxon>
        <taxon>Fungi</taxon>
        <taxon>Dikarya</taxon>
        <taxon>Ascomycota</taxon>
        <taxon>Pezizomycotina</taxon>
        <taxon>Dothideomycetes</taxon>
        <taxon>Pleosporomycetidae</taxon>
        <taxon>Pleosporales</taxon>
        <taxon>Dothidotthiaceae</taxon>
        <taxon>Dothidotthia</taxon>
    </lineage>
</organism>
<keyword evidence="5" id="KW-1185">Reference proteome</keyword>
<dbReference type="AlphaFoldDB" id="A0A6A6AGA5"/>
<dbReference type="PANTHER" id="PTHR10039:SF14">
    <property type="entry name" value="NACHT DOMAIN-CONTAINING PROTEIN"/>
    <property type="match status" value="1"/>
</dbReference>
<evidence type="ECO:0000313" key="5">
    <source>
        <dbReference type="Proteomes" id="UP000799771"/>
    </source>
</evidence>
<dbReference type="InterPro" id="IPR054471">
    <property type="entry name" value="GPIID_WHD"/>
</dbReference>
<dbReference type="PROSITE" id="PS50837">
    <property type="entry name" value="NACHT"/>
    <property type="match status" value="1"/>
</dbReference>
<feature type="region of interest" description="Disordered" evidence="2">
    <location>
        <begin position="1"/>
        <end position="27"/>
    </location>
</feature>
<proteinExistence type="predicted"/>
<keyword evidence="1" id="KW-0677">Repeat</keyword>
<evidence type="ECO:0000256" key="2">
    <source>
        <dbReference type="SAM" id="MobiDB-lite"/>
    </source>
</evidence>
<name>A0A6A6AGA5_9PLEO</name>
<evidence type="ECO:0000313" key="4">
    <source>
        <dbReference type="EMBL" id="KAF2129964.1"/>
    </source>
</evidence>
<dbReference type="InterPro" id="IPR013087">
    <property type="entry name" value="Znf_C2H2_type"/>
</dbReference>